<sequence>MNHNIIVIGFTEAGPTLFTPLEICLHKWTQLNCSYSPTSSNVRSNSAIPLKFHAPPTAPQNKPPTRPSNPLQSSTYLFHLSPSFTFPPFLFNFVCTF</sequence>
<accession>A0ACB9F6B1</accession>
<proteinExistence type="predicted"/>
<dbReference type="Proteomes" id="UP001055811">
    <property type="component" value="Linkage Group LG03"/>
</dbReference>
<reference evidence="1 2" key="2">
    <citation type="journal article" date="2022" name="Mol. Ecol. Resour.">
        <title>The genomes of chicory, endive, great burdock and yacon provide insights into Asteraceae paleo-polyploidization history and plant inulin production.</title>
        <authorList>
            <person name="Fan W."/>
            <person name="Wang S."/>
            <person name="Wang H."/>
            <person name="Wang A."/>
            <person name="Jiang F."/>
            <person name="Liu H."/>
            <person name="Zhao H."/>
            <person name="Xu D."/>
            <person name="Zhang Y."/>
        </authorList>
    </citation>
    <scope>NUCLEOTIDE SEQUENCE [LARGE SCALE GENOMIC DNA]</scope>
    <source>
        <strain evidence="2">cv. Punajuju</strain>
        <tissue evidence="1">Leaves</tissue>
    </source>
</reference>
<protein>
    <submittedName>
        <fullName evidence="1">Uncharacterized protein</fullName>
    </submittedName>
</protein>
<reference evidence="2" key="1">
    <citation type="journal article" date="2022" name="Mol. Ecol. Resour.">
        <title>The genomes of chicory, endive, great burdock and yacon provide insights into Asteraceae palaeo-polyploidization history and plant inulin production.</title>
        <authorList>
            <person name="Fan W."/>
            <person name="Wang S."/>
            <person name="Wang H."/>
            <person name="Wang A."/>
            <person name="Jiang F."/>
            <person name="Liu H."/>
            <person name="Zhao H."/>
            <person name="Xu D."/>
            <person name="Zhang Y."/>
        </authorList>
    </citation>
    <scope>NUCLEOTIDE SEQUENCE [LARGE SCALE GENOMIC DNA]</scope>
    <source>
        <strain evidence="2">cv. Punajuju</strain>
    </source>
</reference>
<evidence type="ECO:0000313" key="2">
    <source>
        <dbReference type="Proteomes" id="UP001055811"/>
    </source>
</evidence>
<organism evidence="1 2">
    <name type="scientific">Cichorium intybus</name>
    <name type="common">Chicory</name>
    <dbReference type="NCBI Taxonomy" id="13427"/>
    <lineage>
        <taxon>Eukaryota</taxon>
        <taxon>Viridiplantae</taxon>
        <taxon>Streptophyta</taxon>
        <taxon>Embryophyta</taxon>
        <taxon>Tracheophyta</taxon>
        <taxon>Spermatophyta</taxon>
        <taxon>Magnoliopsida</taxon>
        <taxon>eudicotyledons</taxon>
        <taxon>Gunneridae</taxon>
        <taxon>Pentapetalae</taxon>
        <taxon>asterids</taxon>
        <taxon>campanulids</taxon>
        <taxon>Asterales</taxon>
        <taxon>Asteraceae</taxon>
        <taxon>Cichorioideae</taxon>
        <taxon>Cichorieae</taxon>
        <taxon>Cichoriinae</taxon>
        <taxon>Cichorium</taxon>
    </lineage>
</organism>
<gene>
    <name evidence="1" type="ORF">L2E82_16503</name>
</gene>
<name>A0ACB9F6B1_CICIN</name>
<keyword evidence="2" id="KW-1185">Reference proteome</keyword>
<comment type="caution">
    <text evidence="1">The sequence shown here is derived from an EMBL/GenBank/DDBJ whole genome shotgun (WGS) entry which is preliminary data.</text>
</comment>
<dbReference type="EMBL" id="CM042011">
    <property type="protein sequence ID" value="KAI3766445.1"/>
    <property type="molecule type" value="Genomic_DNA"/>
</dbReference>
<evidence type="ECO:0000313" key="1">
    <source>
        <dbReference type="EMBL" id="KAI3766445.1"/>
    </source>
</evidence>